<gene>
    <name evidence="12" type="ORF">SAMN05421854_11576</name>
</gene>
<dbReference type="STRING" id="112413.SAMN05421854_11576"/>
<dbReference type="PANTHER" id="PTHR43586:SF8">
    <property type="entry name" value="CYSTEINE DESULFURASE 1, CHLOROPLASTIC"/>
    <property type="match status" value="1"/>
</dbReference>
<feature type="domain" description="Aminotransferase class V" evidence="10">
    <location>
        <begin position="52"/>
        <end position="432"/>
    </location>
</feature>
<dbReference type="Gene3D" id="3.40.50.150">
    <property type="entry name" value="Vaccinia Virus protein VP39"/>
    <property type="match status" value="1"/>
</dbReference>
<evidence type="ECO:0000256" key="2">
    <source>
        <dbReference type="ARBA" id="ARBA00010447"/>
    </source>
</evidence>
<dbReference type="InterPro" id="IPR015424">
    <property type="entry name" value="PyrdxlP-dep_Trfase"/>
</dbReference>
<keyword evidence="5 9" id="KW-0663">Pyridoxal phosphate</keyword>
<dbReference type="SUPFAM" id="SSF53383">
    <property type="entry name" value="PLP-dependent transferases"/>
    <property type="match status" value="1"/>
</dbReference>
<dbReference type="InterPro" id="IPR000192">
    <property type="entry name" value="Aminotrans_V_dom"/>
</dbReference>
<dbReference type="Proteomes" id="UP000199137">
    <property type="component" value="Unassembled WGS sequence"/>
</dbReference>
<evidence type="ECO:0000313" key="13">
    <source>
        <dbReference type="Proteomes" id="UP000199137"/>
    </source>
</evidence>
<name>A0A1I5ZH56_9PSEU</name>
<dbReference type="GO" id="GO:0017000">
    <property type="term" value="P:antibiotic biosynthetic process"/>
    <property type="evidence" value="ECO:0007669"/>
    <property type="project" value="UniProtKB-KW"/>
</dbReference>
<dbReference type="Pfam" id="PF00266">
    <property type="entry name" value="Aminotran_5"/>
    <property type="match status" value="1"/>
</dbReference>
<feature type="domain" description="S-adenosylmethionine-dependent methyltransferase Rv2258c-like winged HTH" evidence="11">
    <location>
        <begin position="476"/>
        <end position="549"/>
    </location>
</feature>
<organism evidence="12 13">
    <name type="scientific">Amycolatopsis rubida</name>
    <dbReference type="NCBI Taxonomy" id="112413"/>
    <lineage>
        <taxon>Bacteria</taxon>
        <taxon>Bacillati</taxon>
        <taxon>Actinomycetota</taxon>
        <taxon>Actinomycetes</taxon>
        <taxon>Pseudonocardiales</taxon>
        <taxon>Pseudonocardiaceae</taxon>
        <taxon>Amycolatopsis</taxon>
    </lineage>
</organism>
<evidence type="ECO:0000259" key="11">
    <source>
        <dbReference type="Pfam" id="PF21320"/>
    </source>
</evidence>
<evidence type="ECO:0000313" key="12">
    <source>
        <dbReference type="EMBL" id="SFQ55778.1"/>
    </source>
</evidence>
<dbReference type="Pfam" id="PF13489">
    <property type="entry name" value="Methyltransf_23"/>
    <property type="match status" value="1"/>
</dbReference>
<comment type="cofactor">
    <cofactor evidence="1 8">
        <name>pyridoxal 5'-phosphate</name>
        <dbReference type="ChEBI" id="CHEBI:597326"/>
    </cofactor>
</comment>
<evidence type="ECO:0000256" key="5">
    <source>
        <dbReference type="ARBA" id="ARBA00022898"/>
    </source>
</evidence>
<dbReference type="InterPro" id="IPR015421">
    <property type="entry name" value="PyrdxlP-dep_Trfase_major"/>
</dbReference>
<dbReference type="InterPro" id="IPR036390">
    <property type="entry name" value="WH_DNA-bd_sf"/>
</dbReference>
<dbReference type="InterPro" id="IPR029063">
    <property type="entry name" value="SAM-dependent_MTases_sf"/>
</dbReference>
<dbReference type="EC" id="2.8.1.7" evidence="3 9"/>
<dbReference type="SUPFAM" id="SSF53335">
    <property type="entry name" value="S-adenosyl-L-methionine-dependent methyltransferases"/>
    <property type="match status" value="1"/>
</dbReference>
<keyword evidence="4 9" id="KW-0808">Transferase</keyword>
<dbReference type="Gene3D" id="3.90.1150.10">
    <property type="entry name" value="Aspartate Aminotransferase, domain 1"/>
    <property type="match status" value="1"/>
</dbReference>
<dbReference type="NCBIfam" id="TIGR01979">
    <property type="entry name" value="sufS"/>
    <property type="match status" value="1"/>
</dbReference>
<keyword evidence="6" id="KW-0045">Antibiotic biosynthesis</keyword>
<dbReference type="CDD" id="cd06453">
    <property type="entry name" value="SufS_like"/>
    <property type="match status" value="1"/>
</dbReference>
<dbReference type="GO" id="GO:0006534">
    <property type="term" value="P:cysteine metabolic process"/>
    <property type="evidence" value="ECO:0007669"/>
    <property type="project" value="UniProtKB-UniRule"/>
</dbReference>
<dbReference type="Gene3D" id="3.40.640.10">
    <property type="entry name" value="Type I PLP-dependent aspartate aminotransferase-like (Major domain)"/>
    <property type="match status" value="1"/>
</dbReference>
<evidence type="ECO:0000256" key="4">
    <source>
        <dbReference type="ARBA" id="ARBA00022679"/>
    </source>
</evidence>
<dbReference type="PROSITE" id="PS00595">
    <property type="entry name" value="AA_TRANSFER_CLASS_5"/>
    <property type="match status" value="1"/>
</dbReference>
<dbReference type="InterPro" id="IPR020578">
    <property type="entry name" value="Aminotrans_V_PyrdxlP_BS"/>
</dbReference>
<evidence type="ECO:0000256" key="8">
    <source>
        <dbReference type="RuleBase" id="RU004504"/>
    </source>
</evidence>
<comment type="function">
    <text evidence="9">Catalyzes the removal of elemental sulfur and selenium atoms from L-cysteine, L-cystine, L-selenocysteine, and L-selenocystine to produce L-alanine.</text>
</comment>
<comment type="catalytic activity">
    <reaction evidence="7 9">
        <text>(sulfur carrier)-H + L-cysteine = (sulfur carrier)-SH + L-alanine</text>
        <dbReference type="Rhea" id="RHEA:43892"/>
        <dbReference type="Rhea" id="RHEA-COMP:14737"/>
        <dbReference type="Rhea" id="RHEA-COMP:14739"/>
        <dbReference type="ChEBI" id="CHEBI:29917"/>
        <dbReference type="ChEBI" id="CHEBI:35235"/>
        <dbReference type="ChEBI" id="CHEBI:57972"/>
        <dbReference type="ChEBI" id="CHEBI:64428"/>
        <dbReference type="EC" id="2.8.1.7"/>
    </reaction>
</comment>
<dbReference type="InterPro" id="IPR010970">
    <property type="entry name" value="Cys_dSase_SufS"/>
</dbReference>
<dbReference type="GO" id="GO:0030170">
    <property type="term" value="F:pyridoxal phosphate binding"/>
    <property type="evidence" value="ECO:0007669"/>
    <property type="project" value="UniProtKB-UniRule"/>
</dbReference>
<evidence type="ECO:0000256" key="1">
    <source>
        <dbReference type="ARBA" id="ARBA00001933"/>
    </source>
</evidence>
<reference evidence="12 13" key="1">
    <citation type="submission" date="2016-10" db="EMBL/GenBank/DDBJ databases">
        <authorList>
            <person name="de Groot N.N."/>
        </authorList>
    </citation>
    <scope>NUCLEOTIDE SEQUENCE [LARGE SCALE GENOMIC DNA]</scope>
    <source>
        <strain evidence="12 13">DSM 44637</strain>
    </source>
</reference>
<dbReference type="Gene3D" id="1.10.10.10">
    <property type="entry name" value="Winged helix-like DNA-binding domain superfamily/Winged helix DNA-binding domain"/>
    <property type="match status" value="1"/>
</dbReference>
<evidence type="ECO:0000256" key="9">
    <source>
        <dbReference type="RuleBase" id="RU004506"/>
    </source>
</evidence>
<dbReference type="PANTHER" id="PTHR43586">
    <property type="entry name" value="CYSTEINE DESULFURASE"/>
    <property type="match status" value="1"/>
</dbReference>
<sequence>MTIAAEPACECAAHGVAVPAAAGPGGPGYDVDRVRADFPILARKVNGGRPLVYLDSAATSQKPRAVLEAESDYYRLHNANVHRSYHELGREATELLEGGRRRIAGFVGAAPEDVVLTKNASEALNLVAYALGNASWAEPELRSLALGPGDRVVVTEMEHHSNLMPWQQLCRQTGAELAWLTITPDGRLDLGDLAEVVNERTKVFAFTHQSNVYGTVNPVGTLVARAREVGALTVLDACQSVPHMPVDVAALGVDFLAFSGHKMCGPTGVGVLWGRRDLLRTLPPFQTGGEMNDQVAMDSSTYAQPPYRFEAGTPVIAQTVGLAAACDYLGGLGRQNIAAHCANLTARALDALASIPGVRIVGPATTQDRGAAISFSLADRFPDEIGAHLDKRGIAIRVGHLCARPACVRFGLPATTRVSFYVYNTEREVDLFAEALAELAEPAIHALPAPKPAARPDAPAMPFLDRVFGDAATAITGVAVSVGDRLGLYRAMAGAGPLTAAELAARTGTRENYLAEWLHTQVGAGYVHSETSAGERTYVLPDEHAAVLADPDAPGAGIGVFAAVQALYRVEDQLAGCLRDGGGVDWGDYPPEMFRAIARFFRPAYNANIVSSWLPALDGVTERLAAGGRVADIGCGIGHSTLLMAAAHPHAAFDGYDYHQPSVDHARIVADERGLADRARFHTAAAADLRPPPGGGYDLVTFFNCLHDMGDPLAALRAARGIVSPDGVVMLVEPNAEADPATNTHPIGRLFMALSFTLCLPAAAAQDGPLALGNHAGEAELRGLAEQAGFTRWRRVAETPRSAVYELRP</sequence>
<dbReference type="InterPro" id="IPR036388">
    <property type="entry name" value="WH-like_DNA-bd_sf"/>
</dbReference>
<evidence type="ECO:0000256" key="6">
    <source>
        <dbReference type="ARBA" id="ARBA00023194"/>
    </source>
</evidence>
<dbReference type="GO" id="GO:0031071">
    <property type="term" value="F:cysteine desulfurase activity"/>
    <property type="evidence" value="ECO:0007669"/>
    <property type="project" value="UniProtKB-UniRule"/>
</dbReference>
<evidence type="ECO:0000256" key="7">
    <source>
        <dbReference type="ARBA" id="ARBA00050776"/>
    </source>
</evidence>
<dbReference type="OrthoDB" id="9801363at2"/>
<dbReference type="InterPro" id="IPR015422">
    <property type="entry name" value="PyrdxlP-dep_Trfase_small"/>
</dbReference>
<dbReference type="EMBL" id="FOWC01000015">
    <property type="protein sequence ID" value="SFQ55778.1"/>
    <property type="molecule type" value="Genomic_DNA"/>
</dbReference>
<dbReference type="SUPFAM" id="SSF46785">
    <property type="entry name" value="Winged helix' DNA-binding domain"/>
    <property type="match status" value="1"/>
</dbReference>
<dbReference type="AlphaFoldDB" id="A0A1I5ZH56"/>
<proteinExistence type="inferred from homology"/>
<protein>
    <recommendedName>
        <fullName evidence="3 9">Cysteine desulfurase</fullName>
        <ecNumber evidence="3 9">2.8.1.7</ecNumber>
    </recommendedName>
</protein>
<dbReference type="InterPro" id="IPR048711">
    <property type="entry name" value="WHD_Rv2258c"/>
</dbReference>
<accession>A0A1I5ZH56</accession>
<evidence type="ECO:0000259" key="10">
    <source>
        <dbReference type="Pfam" id="PF00266"/>
    </source>
</evidence>
<dbReference type="RefSeq" id="WP_093576391.1">
    <property type="nucleotide sequence ID" value="NZ_FOWC01000015.1"/>
</dbReference>
<comment type="similarity">
    <text evidence="2 9">Belongs to the class-V pyridoxal-phosphate-dependent aminotransferase family. Csd subfamily.</text>
</comment>
<dbReference type="CDD" id="cd02440">
    <property type="entry name" value="AdoMet_MTases"/>
    <property type="match status" value="1"/>
</dbReference>
<dbReference type="Pfam" id="PF21320">
    <property type="entry name" value="WHD_Rv2258c"/>
    <property type="match status" value="1"/>
</dbReference>
<evidence type="ECO:0000256" key="3">
    <source>
        <dbReference type="ARBA" id="ARBA00012239"/>
    </source>
</evidence>